<evidence type="ECO:0000259" key="4">
    <source>
        <dbReference type="Pfam" id="PF20803"/>
    </source>
</evidence>
<dbReference type="EMBL" id="VYUY01000008">
    <property type="protein sequence ID" value="KAA9134269.1"/>
    <property type="molecule type" value="Genomic_DNA"/>
</dbReference>
<dbReference type="Gene3D" id="3.30.70.2650">
    <property type="match status" value="1"/>
</dbReference>
<dbReference type="InterPro" id="IPR048846">
    <property type="entry name" value="PaaX-like_central"/>
</dbReference>
<feature type="region of interest" description="Disordered" evidence="1">
    <location>
        <begin position="1"/>
        <end position="55"/>
    </location>
</feature>
<dbReference type="Pfam" id="PF20803">
    <property type="entry name" value="PaaX_M"/>
    <property type="match status" value="1"/>
</dbReference>
<feature type="compositionally biased region" description="Pro residues" evidence="1">
    <location>
        <begin position="1"/>
        <end position="10"/>
    </location>
</feature>
<feature type="domain" description="Transcriptional repressor PaaX-like C-terminal" evidence="3">
    <location>
        <begin position="242"/>
        <end position="323"/>
    </location>
</feature>
<evidence type="ECO:0000313" key="6">
    <source>
        <dbReference type="Proteomes" id="UP000326838"/>
    </source>
</evidence>
<feature type="domain" description="Transcriptional repressor PaaX-like N-terminal" evidence="2">
    <location>
        <begin position="77"/>
        <end position="141"/>
    </location>
</feature>
<dbReference type="InterPro" id="IPR013225">
    <property type="entry name" value="PaaX_C"/>
</dbReference>
<dbReference type="PANTHER" id="PTHR30319:SF1">
    <property type="entry name" value="TRANSCRIPTIONAL REPRESSOR PAAX"/>
    <property type="match status" value="1"/>
</dbReference>
<evidence type="ECO:0000259" key="3">
    <source>
        <dbReference type="Pfam" id="PF08223"/>
    </source>
</evidence>
<name>A0A5N0TLQ4_9MICO</name>
<dbReference type="InterPro" id="IPR036388">
    <property type="entry name" value="WH-like_DNA-bd_sf"/>
</dbReference>
<feature type="domain" description="Transcriptional repressor PaaX-like central Cas2-like" evidence="4">
    <location>
        <begin position="160"/>
        <end position="222"/>
    </location>
</feature>
<accession>A0A5N0TLQ4</accession>
<reference evidence="6" key="1">
    <citation type="submission" date="2019-09" db="EMBL/GenBank/DDBJ databases">
        <title>Mumia zhuanghuii sp. nov. isolated from the intestinal contents of plateau pika (Ochotona curzoniae) in the Qinghai-Tibet plateau of China.</title>
        <authorList>
            <person name="Tian Z."/>
        </authorList>
    </citation>
    <scope>NUCLEOTIDE SEQUENCE [LARGE SCALE GENOMIC DNA]</scope>
    <source>
        <strain evidence="6">L-033</strain>
    </source>
</reference>
<evidence type="ECO:0000313" key="5">
    <source>
        <dbReference type="EMBL" id="KAA9134269.1"/>
    </source>
</evidence>
<gene>
    <name evidence="5" type="ORF">F6B40_07685</name>
</gene>
<dbReference type="Pfam" id="PF08223">
    <property type="entry name" value="PaaX_C"/>
    <property type="match status" value="1"/>
</dbReference>
<comment type="caution">
    <text evidence="5">The sequence shown here is derived from an EMBL/GenBank/DDBJ whole genome shotgun (WGS) entry which is preliminary data.</text>
</comment>
<evidence type="ECO:0000259" key="2">
    <source>
        <dbReference type="Pfam" id="PF07848"/>
    </source>
</evidence>
<protein>
    <submittedName>
        <fullName evidence="5">Transcriptional regulator, PaaX family protein</fullName>
    </submittedName>
</protein>
<sequence length="352" mass="39052">MSRPDLPPGETPMRRSGPPGRRPETRAKASRIPSRTGRRPPHAGRVPRGERRCEDGAVSEALSLGRSGRRESSVLQVLTLFGDYWWGVTEPLPTGAILAAMADLGVKQPAARATLVRMAQAGILEVSRSGRRTSHRLAHRGVDMVQEQAGWLRTFGRIEPEWDGCWSVLMFSIPEAERALRHRARALLRWSGYAPLYDGVWISPTGTVEDTTVQLRDAGLLDVTSLRAPLAMTVPDGPLRAWDFAAVREEYARFLTRIPAREGPALGEGAALAARTSLMLRWQAFRHIDPGHPAELLPADWPRSSARQEFVRTYDALGARAEERMRDHVRAVDEALDAFVTPQRLGERSATQ</sequence>
<proteinExistence type="predicted"/>
<organism evidence="5 6">
    <name type="scientific">Microbacterium caowuchunii</name>
    <dbReference type="NCBI Taxonomy" id="2614638"/>
    <lineage>
        <taxon>Bacteria</taxon>
        <taxon>Bacillati</taxon>
        <taxon>Actinomycetota</taxon>
        <taxon>Actinomycetes</taxon>
        <taxon>Micrococcales</taxon>
        <taxon>Microbacteriaceae</taxon>
        <taxon>Microbacterium</taxon>
    </lineage>
</organism>
<evidence type="ECO:0000256" key="1">
    <source>
        <dbReference type="SAM" id="MobiDB-lite"/>
    </source>
</evidence>
<dbReference type="Gene3D" id="1.10.10.10">
    <property type="entry name" value="Winged helix-like DNA-binding domain superfamily/Winged helix DNA-binding domain"/>
    <property type="match status" value="1"/>
</dbReference>
<dbReference type="GO" id="GO:0006351">
    <property type="term" value="P:DNA-templated transcription"/>
    <property type="evidence" value="ECO:0007669"/>
    <property type="project" value="TreeGrafter"/>
</dbReference>
<dbReference type="Pfam" id="PF07848">
    <property type="entry name" value="PaaX"/>
    <property type="match status" value="1"/>
</dbReference>
<dbReference type="AlphaFoldDB" id="A0A5N0TLQ4"/>
<dbReference type="Gene3D" id="1.20.58.1460">
    <property type="match status" value="1"/>
</dbReference>
<dbReference type="PANTHER" id="PTHR30319">
    <property type="entry name" value="PHENYLACETIC ACID REGULATOR-RELATED TRANSCRIPTIONAL REPRESSOR"/>
    <property type="match status" value="1"/>
</dbReference>
<dbReference type="Proteomes" id="UP000326838">
    <property type="component" value="Unassembled WGS sequence"/>
</dbReference>
<keyword evidence="6" id="KW-1185">Reference proteome</keyword>
<dbReference type="InterPro" id="IPR012906">
    <property type="entry name" value="PaaX-like_N"/>
</dbReference>